<comment type="caution">
    <text evidence="1">The sequence shown here is derived from an EMBL/GenBank/DDBJ whole genome shotgun (WGS) entry which is preliminary data.</text>
</comment>
<dbReference type="AlphaFoldDB" id="A0A5C6FBB8"/>
<evidence type="ECO:0000313" key="2">
    <source>
        <dbReference type="Proteomes" id="UP000317977"/>
    </source>
</evidence>
<dbReference type="Proteomes" id="UP000317977">
    <property type="component" value="Unassembled WGS sequence"/>
</dbReference>
<proteinExistence type="predicted"/>
<sequence>MIIVIRLLIDNAIVAVDQVVVEVNAGDSPMEALRKTVAKFVEPARFCRPIEASRDRSD</sequence>
<reference evidence="1 2" key="1">
    <citation type="submission" date="2019-02" db="EMBL/GenBank/DDBJ databases">
        <title>Deep-cultivation of Planctomycetes and their phenomic and genomic characterization uncovers novel biology.</title>
        <authorList>
            <person name="Wiegand S."/>
            <person name="Jogler M."/>
            <person name="Boedeker C."/>
            <person name="Pinto D."/>
            <person name="Vollmers J."/>
            <person name="Rivas-Marin E."/>
            <person name="Kohn T."/>
            <person name="Peeters S.H."/>
            <person name="Heuer A."/>
            <person name="Rast P."/>
            <person name="Oberbeckmann S."/>
            <person name="Bunk B."/>
            <person name="Jeske O."/>
            <person name="Meyerdierks A."/>
            <person name="Storesund J.E."/>
            <person name="Kallscheuer N."/>
            <person name="Luecker S."/>
            <person name="Lage O.M."/>
            <person name="Pohl T."/>
            <person name="Merkel B.J."/>
            <person name="Hornburger P."/>
            <person name="Mueller R.-W."/>
            <person name="Bruemmer F."/>
            <person name="Labrenz M."/>
            <person name="Spormann A.M."/>
            <person name="Op Den Camp H."/>
            <person name="Overmann J."/>
            <person name="Amann R."/>
            <person name="Jetten M.S.M."/>
            <person name="Mascher T."/>
            <person name="Medema M.H."/>
            <person name="Devos D.P."/>
            <person name="Kaster A.-K."/>
            <person name="Ovreas L."/>
            <person name="Rohde M."/>
            <person name="Galperin M.Y."/>
            <person name="Jogler C."/>
        </authorList>
    </citation>
    <scope>NUCLEOTIDE SEQUENCE [LARGE SCALE GENOMIC DNA]</scope>
    <source>
        <strain evidence="1 2">Poly59</strain>
    </source>
</reference>
<protein>
    <submittedName>
        <fullName evidence="1">Uncharacterized protein</fullName>
    </submittedName>
</protein>
<dbReference type="EMBL" id="SJPX01000001">
    <property type="protein sequence ID" value="TWU58072.1"/>
    <property type="molecule type" value="Genomic_DNA"/>
</dbReference>
<accession>A0A5C6FBB8</accession>
<gene>
    <name evidence="1" type="ORF">Poly59_09810</name>
</gene>
<name>A0A5C6FBB8_9BACT</name>
<organism evidence="1 2">
    <name type="scientific">Rubripirellula reticaptiva</name>
    <dbReference type="NCBI Taxonomy" id="2528013"/>
    <lineage>
        <taxon>Bacteria</taxon>
        <taxon>Pseudomonadati</taxon>
        <taxon>Planctomycetota</taxon>
        <taxon>Planctomycetia</taxon>
        <taxon>Pirellulales</taxon>
        <taxon>Pirellulaceae</taxon>
        <taxon>Rubripirellula</taxon>
    </lineage>
</organism>
<evidence type="ECO:0000313" key="1">
    <source>
        <dbReference type="EMBL" id="TWU58072.1"/>
    </source>
</evidence>
<keyword evidence="2" id="KW-1185">Reference proteome</keyword>